<sequence>MSVGTILVIAGIAGLALAVLAIPIAVAVLRRQGKAIAERIRREYE</sequence>
<dbReference type="AlphaFoldDB" id="A0A9D2MBU3"/>
<keyword evidence="1" id="KW-1133">Transmembrane helix</keyword>
<reference evidence="2" key="1">
    <citation type="journal article" date="2021" name="PeerJ">
        <title>Extensive microbial diversity within the chicken gut microbiome revealed by metagenomics and culture.</title>
        <authorList>
            <person name="Gilroy R."/>
            <person name="Ravi A."/>
            <person name="Getino M."/>
            <person name="Pursley I."/>
            <person name="Horton D.L."/>
            <person name="Alikhan N.F."/>
            <person name="Baker D."/>
            <person name="Gharbi K."/>
            <person name="Hall N."/>
            <person name="Watson M."/>
            <person name="Adriaenssens E.M."/>
            <person name="Foster-Nyarko E."/>
            <person name="Jarju S."/>
            <person name="Secka A."/>
            <person name="Antonio M."/>
            <person name="Oren A."/>
            <person name="Chaudhuri R.R."/>
            <person name="La Ragione R."/>
            <person name="Hildebrand F."/>
            <person name="Pallen M.J."/>
        </authorList>
    </citation>
    <scope>NUCLEOTIDE SEQUENCE</scope>
    <source>
        <strain evidence="2">CHK189-11263</strain>
    </source>
</reference>
<organism evidence="2 3">
    <name type="scientific">Candidatus Flavonifractor intestinipullorum</name>
    <dbReference type="NCBI Taxonomy" id="2838587"/>
    <lineage>
        <taxon>Bacteria</taxon>
        <taxon>Bacillati</taxon>
        <taxon>Bacillota</taxon>
        <taxon>Clostridia</taxon>
        <taxon>Eubacteriales</taxon>
        <taxon>Oscillospiraceae</taxon>
        <taxon>Flavonifractor</taxon>
    </lineage>
</organism>
<keyword evidence="1" id="KW-0472">Membrane</keyword>
<keyword evidence="1" id="KW-0812">Transmembrane</keyword>
<proteinExistence type="predicted"/>
<evidence type="ECO:0000313" key="3">
    <source>
        <dbReference type="Proteomes" id="UP000824208"/>
    </source>
</evidence>
<comment type="caution">
    <text evidence="2">The sequence shown here is derived from an EMBL/GenBank/DDBJ whole genome shotgun (WGS) entry which is preliminary data.</text>
</comment>
<evidence type="ECO:0000256" key="1">
    <source>
        <dbReference type="SAM" id="Phobius"/>
    </source>
</evidence>
<dbReference type="Proteomes" id="UP000824208">
    <property type="component" value="Unassembled WGS sequence"/>
</dbReference>
<dbReference type="EMBL" id="DWYC01000053">
    <property type="protein sequence ID" value="HJB57084.1"/>
    <property type="molecule type" value="Genomic_DNA"/>
</dbReference>
<gene>
    <name evidence="2" type="ORF">H9714_05995</name>
</gene>
<accession>A0A9D2MBU3</accession>
<feature type="transmembrane region" description="Helical" evidence="1">
    <location>
        <begin position="6"/>
        <end position="29"/>
    </location>
</feature>
<name>A0A9D2MBU3_9FIRM</name>
<evidence type="ECO:0000313" key="2">
    <source>
        <dbReference type="EMBL" id="HJB57084.1"/>
    </source>
</evidence>
<reference evidence="2" key="2">
    <citation type="submission" date="2021-04" db="EMBL/GenBank/DDBJ databases">
        <authorList>
            <person name="Gilroy R."/>
        </authorList>
    </citation>
    <scope>NUCLEOTIDE SEQUENCE</scope>
    <source>
        <strain evidence="2">CHK189-11263</strain>
    </source>
</reference>
<protein>
    <submittedName>
        <fullName evidence="2">Uncharacterized protein</fullName>
    </submittedName>
</protein>